<dbReference type="InterPro" id="IPR050478">
    <property type="entry name" value="Ethylene_sulfur-biosynth"/>
</dbReference>
<name>A0A7R7XST6_9EURO</name>
<proteinExistence type="inferred from homology"/>
<dbReference type="AlphaFoldDB" id="A0A7R7XST6"/>
<dbReference type="Pfam" id="PF00155">
    <property type="entry name" value="Aminotran_1_2"/>
    <property type="match status" value="1"/>
</dbReference>
<dbReference type="InterPro" id="IPR004838">
    <property type="entry name" value="NHTrfase_class1_PyrdxlP-BS"/>
</dbReference>
<dbReference type="Proteomes" id="UP000654913">
    <property type="component" value="Chromosome 6"/>
</dbReference>
<dbReference type="PROSITE" id="PS00105">
    <property type="entry name" value="AA_TRANSFER_CLASS_1"/>
    <property type="match status" value="1"/>
</dbReference>
<dbReference type="GO" id="GO:0006520">
    <property type="term" value="P:amino acid metabolic process"/>
    <property type="evidence" value="ECO:0007669"/>
    <property type="project" value="TreeGrafter"/>
</dbReference>
<dbReference type="InterPro" id="IPR015424">
    <property type="entry name" value="PyrdxlP-dep_Trfase"/>
</dbReference>
<dbReference type="RefSeq" id="XP_041559291.1">
    <property type="nucleotide sequence ID" value="XM_041706957.1"/>
</dbReference>
<dbReference type="InterPro" id="IPR004839">
    <property type="entry name" value="Aminotransferase_I/II_large"/>
</dbReference>
<accession>A0A7R7XST6</accession>
<dbReference type="OrthoDB" id="7042322at2759"/>
<dbReference type="GO" id="GO:0008483">
    <property type="term" value="F:transaminase activity"/>
    <property type="evidence" value="ECO:0007669"/>
    <property type="project" value="TreeGrafter"/>
</dbReference>
<keyword evidence="2" id="KW-0663">Pyridoxal phosphate</keyword>
<dbReference type="CDD" id="cd00609">
    <property type="entry name" value="AAT_like"/>
    <property type="match status" value="1"/>
</dbReference>
<keyword evidence="5" id="KW-1185">Reference proteome</keyword>
<gene>
    <name evidence="4" type="ORF">APUU_60145S</name>
</gene>
<evidence type="ECO:0000313" key="4">
    <source>
        <dbReference type="EMBL" id="BCS27097.1"/>
    </source>
</evidence>
<dbReference type="InterPro" id="IPR015422">
    <property type="entry name" value="PyrdxlP-dep_Trfase_small"/>
</dbReference>
<dbReference type="GO" id="GO:0030170">
    <property type="term" value="F:pyridoxal phosphate binding"/>
    <property type="evidence" value="ECO:0007669"/>
    <property type="project" value="InterPro"/>
</dbReference>
<dbReference type="InterPro" id="IPR015421">
    <property type="entry name" value="PyrdxlP-dep_Trfase_major"/>
</dbReference>
<evidence type="ECO:0000313" key="5">
    <source>
        <dbReference type="Proteomes" id="UP000654913"/>
    </source>
</evidence>
<dbReference type="PRINTS" id="PR00753">
    <property type="entry name" value="ACCSYNTHASE"/>
</dbReference>
<protein>
    <recommendedName>
        <fullName evidence="3">Aminotransferase class I/classII large domain-containing protein</fullName>
    </recommendedName>
</protein>
<dbReference type="KEGG" id="apuu:APUU_60145S"/>
<sequence length="425" mass="47330">MAQFERSAGGILSDRGRALEPKVPVFFDVLNNLWDPEANPDGIVNLGLAENALMQAEMKQFINSQPPVKSHALTYGDGFSGSKKLKDSVCHFLNQHFKPFTPLLPEHLCITSGASNALENCAWGLCDPGDYILVGRPYWTTFRTIFGNRAGVNMLDVSLQGLDPMGLEAVDRFEAALNQAREEGKRISAILLCSPNNPLGRCYPEDVLKAYMKLCQKLDLHLLSDELYGISVWDNPGMKHPTPFTSVIAINTEKLIDPRRIHAVWGLSKDFGATGLRIGVLISQANKRFLAACESISLMNFPSSMADSIAASLLSNDSFLDTYISEYRSRLSRNYQHVTSFLRDHGIPYEQSNAALFVWTRLGDVMKGQDDDTILRRLREEKVYLTSGATSAAEESGWFRIVMAHPRDVLDEGLTRLLRVINNTV</sequence>
<evidence type="ECO:0000256" key="1">
    <source>
        <dbReference type="ARBA" id="ARBA00007441"/>
    </source>
</evidence>
<reference evidence="4" key="2">
    <citation type="submission" date="2021-02" db="EMBL/GenBank/DDBJ databases">
        <title>Aspergillus puulaauensis MK2 genome sequence.</title>
        <authorList>
            <person name="Futagami T."/>
            <person name="Mori K."/>
            <person name="Kadooka C."/>
            <person name="Tanaka T."/>
        </authorList>
    </citation>
    <scope>NUCLEOTIDE SEQUENCE</scope>
    <source>
        <strain evidence="4">MK2</strain>
    </source>
</reference>
<evidence type="ECO:0000256" key="2">
    <source>
        <dbReference type="ARBA" id="ARBA00022898"/>
    </source>
</evidence>
<dbReference type="SUPFAM" id="SSF53383">
    <property type="entry name" value="PLP-dependent transferases"/>
    <property type="match status" value="1"/>
</dbReference>
<dbReference type="Gene3D" id="3.90.1150.10">
    <property type="entry name" value="Aspartate Aminotransferase, domain 1"/>
    <property type="match status" value="1"/>
</dbReference>
<dbReference type="Gene3D" id="3.40.640.10">
    <property type="entry name" value="Type I PLP-dependent aspartate aminotransferase-like (Major domain)"/>
    <property type="match status" value="1"/>
</dbReference>
<comment type="similarity">
    <text evidence="1">Belongs to the class-I pyridoxal-phosphate-dependent aminotransferase family.</text>
</comment>
<feature type="domain" description="Aminotransferase class I/classII large" evidence="3">
    <location>
        <begin position="71"/>
        <end position="417"/>
    </location>
</feature>
<dbReference type="PANTHER" id="PTHR43795:SF63">
    <property type="entry name" value="PUTATIVE (AFU_ORTHOLOGUE AFUA_4G00630)-RELATED"/>
    <property type="match status" value="1"/>
</dbReference>
<dbReference type="EMBL" id="AP024448">
    <property type="protein sequence ID" value="BCS27097.1"/>
    <property type="molecule type" value="Genomic_DNA"/>
</dbReference>
<organism evidence="4 5">
    <name type="scientific">Aspergillus puulaauensis</name>
    <dbReference type="NCBI Taxonomy" id="1220207"/>
    <lineage>
        <taxon>Eukaryota</taxon>
        <taxon>Fungi</taxon>
        <taxon>Dikarya</taxon>
        <taxon>Ascomycota</taxon>
        <taxon>Pezizomycotina</taxon>
        <taxon>Eurotiomycetes</taxon>
        <taxon>Eurotiomycetidae</taxon>
        <taxon>Eurotiales</taxon>
        <taxon>Aspergillaceae</taxon>
        <taxon>Aspergillus</taxon>
    </lineage>
</organism>
<dbReference type="GeneID" id="64977102"/>
<reference evidence="4" key="1">
    <citation type="submission" date="2021-01" db="EMBL/GenBank/DDBJ databases">
        <authorList>
            <consortium name="Aspergillus puulaauensis MK2 genome sequencing consortium"/>
            <person name="Kazuki M."/>
            <person name="Futagami T."/>
        </authorList>
    </citation>
    <scope>NUCLEOTIDE SEQUENCE</scope>
    <source>
        <strain evidence="4">MK2</strain>
    </source>
</reference>
<evidence type="ECO:0000259" key="3">
    <source>
        <dbReference type="Pfam" id="PF00155"/>
    </source>
</evidence>
<dbReference type="PANTHER" id="PTHR43795">
    <property type="entry name" value="BIFUNCTIONAL ASPARTATE AMINOTRANSFERASE AND GLUTAMATE/ASPARTATE-PREPHENATE AMINOTRANSFERASE-RELATED"/>
    <property type="match status" value="1"/>
</dbReference>